<dbReference type="RefSeq" id="WP_344386195.1">
    <property type="nucleotide sequence ID" value="NZ_BAAATA010000061.1"/>
</dbReference>
<dbReference type="Proteomes" id="UP001501358">
    <property type="component" value="Unassembled WGS sequence"/>
</dbReference>
<evidence type="ECO:0000313" key="2">
    <source>
        <dbReference type="EMBL" id="GAA2511858.1"/>
    </source>
</evidence>
<feature type="region of interest" description="Disordered" evidence="1">
    <location>
        <begin position="1"/>
        <end position="68"/>
    </location>
</feature>
<evidence type="ECO:0000256" key="1">
    <source>
        <dbReference type="SAM" id="MobiDB-lite"/>
    </source>
</evidence>
<evidence type="ECO:0000313" key="3">
    <source>
        <dbReference type="Proteomes" id="UP001501358"/>
    </source>
</evidence>
<keyword evidence="3" id="KW-1185">Reference proteome</keyword>
<organism evidence="2 3">
    <name type="scientific">Streptomyces thermolineatus</name>
    <dbReference type="NCBI Taxonomy" id="44033"/>
    <lineage>
        <taxon>Bacteria</taxon>
        <taxon>Bacillati</taxon>
        <taxon>Actinomycetota</taxon>
        <taxon>Actinomycetes</taxon>
        <taxon>Kitasatosporales</taxon>
        <taxon>Streptomycetaceae</taxon>
        <taxon>Streptomyces</taxon>
    </lineage>
</organism>
<accession>A0ABN3MZZ9</accession>
<sequence>MTALSRTASTHRPPPAGHRPPATGHRPRATAHRPPATARGPPRLAGPQPSSGKAEAESEWSAGLPGTDPVAYARAMTVLVSRRHVDLLRVASASCRPCA</sequence>
<protein>
    <submittedName>
        <fullName evidence="2">Uncharacterized protein</fullName>
    </submittedName>
</protein>
<dbReference type="NCBIfam" id="NF042934">
    <property type="entry name" value="cis_reg_atten"/>
    <property type="match status" value="1"/>
</dbReference>
<dbReference type="InterPro" id="IPR049979">
    <property type="entry name" value="Cys_resp_CS_actino"/>
</dbReference>
<feature type="compositionally biased region" description="Low complexity" evidence="1">
    <location>
        <begin position="32"/>
        <end position="47"/>
    </location>
</feature>
<proteinExistence type="predicted"/>
<comment type="caution">
    <text evidence="2">The sequence shown here is derived from an EMBL/GenBank/DDBJ whole genome shotgun (WGS) entry which is preliminary data.</text>
</comment>
<dbReference type="EMBL" id="BAAATA010000061">
    <property type="protein sequence ID" value="GAA2511858.1"/>
    <property type="molecule type" value="Genomic_DNA"/>
</dbReference>
<gene>
    <name evidence="2" type="ORF">GCM10010406_55060</name>
</gene>
<reference evidence="2 3" key="1">
    <citation type="journal article" date="2019" name="Int. J. Syst. Evol. Microbiol.">
        <title>The Global Catalogue of Microorganisms (GCM) 10K type strain sequencing project: providing services to taxonomists for standard genome sequencing and annotation.</title>
        <authorList>
            <consortium name="The Broad Institute Genomics Platform"/>
            <consortium name="The Broad Institute Genome Sequencing Center for Infectious Disease"/>
            <person name="Wu L."/>
            <person name="Ma J."/>
        </authorList>
    </citation>
    <scope>NUCLEOTIDE SEQUENCE [LARGE SCALE GENOMIC DNA]</scope>
    <source>
        <strain evidence="2 3">JCM 6307</strain>
    </source>
</reference>
<name>A0ABN3MZZ9_9ACTN</name>